<feature type="transmembrane region" description="Helical" evidence="2">
    <location>
        <begin position="185"/>
        <end position="206"/>
    </location>
</feature>
<feature type="transmembrane region" description="Helical" evidence="2">
    <location>
        <begin position="877"/>
        <end position="900"/>
    </location>
</feature>
<name>A0A364KSZ4_TALAM</name>
<dbReference type="InterPro" id="IPR019734">
    <property type="entry name" value="TPR_rpt"/>
</dbReference>
<dbReference type="AlphaFoldDB" id="A0A364KSZ4"/>
<dbReference type="Pfam" id="PF20684">
    <property type="entry name" value="Fung_rhodopsin"/>
    <property type="match status" value="1"/>
</dbReference>
<keyword evidence="2" id="KW-0472">Membrane</keyword>
<keyword evidence="2" id="KW-0812">Transmembrane</keyword>
<evidence type="ECO:0000256" key="2">
    <source>
        <dbReference type="SAM" id="Phobius"/>
    </source>
</evidence>
<feature type="transmembrane region" description="Helical" evidence="2">
    <location>
        <begin position="37"/>
        <end position="56"/>
    </location>
</feature>
<reference evidence="5 6" key="1">
    <citation type="journal article" date="2017" name="Biotechnol. Biofuels">
        <title>Differential beta-glucosidase expression as a function of carbon source availability in Talaromyces amestolkiae: a genomic and proteomic approach.</title>
        <authorList>
            <person name="de Eugenio L.I."/>
            <person name="Mendez-Liter J.A."/>
            <person name="Nieto-Dominguez M."/>
            <person name="Alonso L."/>
            <person name="Gil-Munoz J."/>
            <person name="Barriuso J."/>
            <person name="Prieto A."/>
            <person name="Martinez M.J."/>
        </authorList>
    </citation>
    <scope>NUCLEOTIDE SEQUENCE [LARGE SCALE GENOMIC DNA]</scope>
    <source>
        <strain evidence="5 6">CIB</strain>
    </source>
</reference>
<organism evidence="5 6">
    <name type="scientific">Talaromyces amestolkiae</name>
    <dbReference type="NCBI Taxonomy" id="1196081"/>
    <lineage>
        <taxon>Eukaryota</taxon>
        <taxon>Fungi</taxon>
        <taxon>Dikarya</taxon>
        <taxon>Ascomycota</taxon>
        <taxon>Pezizomycotina</taxon>
        <taxon>Eurotiomycetes</taxon>
        <taxon>Eurotiomycetidae</taxon>
        <taxon>Eurotiales</taxon>
        <taxon>Trichocomaceae</taxon>
        <taxon>Talaromyces</taxon>
        <taxon>Talaromyces sect. Talaromyces</taxon>
    </lineage>
</organism>
<feature type="transmembrane region" description="Helical" evidence="2">
    <location>
        <begin position="110"/>
        <end position="131"/>
    </location>
</feature>
<dbReference type="STRING" id="1196081.A0A364KSZ4"/>
<evidence type="ECO:0000259" key="3">
    <source>
        <dbReference type="Pfam" id="PF20684"/>
    </source>
</evidence>
<feature type="transmembrane region" description="Helical" evidence="2">
    <location>
        <begin position="68"/>
        <end position="89"/>
    </location>
</feature>
<dbReference type="Proteomes" id="UP000249363">
    <property type="component" value="Unassembled WGS sequence"/>
</dbReference>
<dbReference type="Gene3D" id="1.25.40.10">
    <property type="entry name" value="Tetratricopeptide repeat domain"/>
    <property type="match status" value="2"/>
</dbReference>
<keyword evidence="6" id="KW-1185">Reference proteome</keyword>
<dbReference type="RefSeq" id="XP_040731138.1">
    <property type="nucleotide sequence ID" value="XM_040874801.1"/>
</dbReference>
<feature type="domain" description="Rhodopsin" evidence="3">
    <location>
        <begin position="758"/>
        <end position="905"/>
    </location>
</feature>
<keyword evidence="1" id="KW-0802">TPR repeat</keyword>
<feature type="transmembrane region" description="Helical" evidence="2">
    <location>
        <begin position="143"/>
        <end position="164"/>
    </location>
</feature>
<dbReference type="SUPFAM" id="SSF48452">
    <property type="entry name" value="TPR-like"/>
    <property type="match status" value="1"/>
</dbReference>
<keyword evidence="2" id="KW-1133">Transmembrane helix</keyword>
<sequence>MLPTNTDRAIDLAELVIYGILTIPTIYCMVRHGKQGLLGWLYIFLYCTIRLVAAGLKYKSDQDHKVSTGALIVDNIGLSPLLLGAAGILHEARYARHAIKNSKIEWLCVLQYHMLVSAGLALIAVSVTNLVKPGSSNSGTGLLKGGFAILFITWVILAIATLFSMKRPSSYSQLTNDKSFRDGTLLLNAVVFSLPMSLLRAIYGAINLFGSGSSIGTSTFSSSVAADISGTDPYFDLGSYHRPITTKSANAQTWFDRGLIWTFAFNHEEAVNCFKNAIRDDPGCAIAYWGLAYAIGPNYNKPWDTFDGQDLHISLREAQRAAGHAKDEAVDSTTPAERALIEAIQHRYPSDTIEDVGNEANEQIFANWNLNYAEDMGVAYRNHSDDLDVAALYADALMNLTPWKLWNLKTGQPSPGSRTLEAKKVLDQAISSNRGLHHPGILHLYIHLMEMSTTPEKALRVADHLRGLVPDAGHLNHMPSHLDVLCGDYRQAIQSNTRAIQADEKYFATAGSLRFYTLYRAHNYHFRLYAAMFAGQVQVALDTVENLEHSIPEELLRVESPPMADWLEGFMGMRVHALIRFGRWEDILALKLPHDQMLYSVTTTMLHYAKGVANAALGRIEGAENEREAFKEALLHVQPSRTIFNNSCLHILQVADAMLNGEIEYRKNNVDQAFIHLSQAITLDQELPYDEPWGWMQPPRHAYGALLLEQGRFEEALDVYLTDLGLNDVLPRAMQHPNNVWSLHGDGRKISWGLHDSAIVVLMGLIVVFEVAYLIMLFLQCRPLKALFDLVPTYHHVCTINSHLLTYAASIANTITDFLTTLIPVTLIGKLHLPYRQRIVIMGLFALGATVNIAGALRTYYLHTSMLVKDLDRSWVGWPTCISGIVEIGLGVIVTSVPALRPLIGRFWPYILESRRKYRYQGDDESPGISFGSEEKPRPSRSIFDLKTFDKSWGKDSLVMSKISTTQIEMNSTQLTEQPRDAINVTQPWRQDWLNITPWPESRDSISRVGSVDEHVNDDYERFRFDVRSEEQSMTRFYEDDIGNRHP</sequence>
<dbReference type="InterPro" id="IPR056119">
    <property type="entry name" value="DUF7702"/>
</dbReference>
<dbReference type="Pfam" id="PF24800">
    <property type="entry name" value="DUF7702"/>
    <property type="match status" value="1"/>
</dbReference>
<feature type="transmembrane region" description="Helical" evidence="2">
    <location>
        <begin position="758"/>
        <end position="779"/>
    </location>
</feature>
<feature type="transmembrane region" description="Helical" evidence="2">
    <location>
        <begin position="12"/>
        <end position="30"/>
    </location>
</feature>
<dbReference type="GeneID" id="63791850"/>
<dbReference type="InterPro" id="IPR011990">
    <property type="entry name" value="TPR-like_helical_dom_sf"/>
</dbReference>
<evidence type="ECO:0000313" key="5">
    <source>
        <dbReference type="EMBL" id="RAO66621.1"/>
    </source>
</evidence>
<proteinExistence type="predicted"/>
<feature type="transmembrane region" description="Helical" evidence="2">
    <location>
        <begin position="839"/>
        <end position="857"/>
    </location>
</feature>
<dbReference type="EMBL" id="MIKG01000004">
    <property type="protein sequence ID" value="RAO66621.1"/>
    <property type="molecule type" value="Genomic_DNA"/>
</dbReference>
<dbReference type="InterPro" id="IPR049326">
    <property type="entry name" value="Rhodopsin_dom_fungi"/>
</dbReference>
<feature type="repeat" description="TPR" evidence="1">
    <location>
        <begin position="251"/>
        <end position="284"/>
    </location>
</feature>
<dbReference type="PANTHER" id="PTHR45588">
    <property type="entry name" value="TPR DOMAIN-CONTAINING PROTEIN"/>
    <property type="match status" value="1"/>
</dbReference>
<gene>
    <name evidence="5" type="ORF">BHQ10_002633</name>
</gene>
<evidence type="ECO:0000313" key="6">
    <source>
        <dbReference type="Proteomes" id="UP000249363"/>
    </source>
</evidence>
<evidence type="ECO:0000259" key="4">
    <source>
        <dbReference type="Pfam" id="PF24800"/>
    </source>
</evidence>
<dbReference type="OrthoDB" id="414774at2759"/>
<comment type="caution">
    <text evidence="5">The sequence shown here is derived from an EMBL/GenBank/DDBJ whole genome shotgun (WGS) entry which is preliminary data.</text>
</comment>
<feature type="domain" description="DUF7702" evidence="4">
    <location>
        <begin position="8"/>
        <end position="213"/>
    </location>
</feature>
<evidence type="ECO:0000256" key="1">
    <source>
        <dbReference type="PROSITE-ProRule" id="PRU00339"/>
    </source>
</evidence>
<protein>
    <submittedName>
        <fullName evidence="5">Uncharacterized protein</fullName>
    </submittedName>
</protein>
<dbReference type="PROSITE" id="PS50005">
    <property type="entry name" value="TPR"/>
    <property type="match status" value="1"/>
</dbReference>
<accession>A0A364KSZ4</accession>
<dbReference type="PANTHER" id="PTHR45588:SF1">
    <property type="entry name" value="WW DOMAIN-CONTAINING PROTEIN"/>
    <property type="match status" value="1"/>
</dbReference>